<sequence length="56" mass="6479">MKMTPTEIREAVFIISLMREGHKPRPERIDGEAKKRIDDSTMHIASQAHSAINTWF</sequence>
<dbReference type="EMBL" id="FM178382">
    <property type="protein sequence ID" value="CAQ81946.1"/>
    <property type="molecule type" value="Genomic_DNA"/>
</dbReference>
<dbReference type="Proteomes" id="UP000001730">
    <property type="component" value="Plasmid pVSAL320"/>
</dbReference>
<proteinExistence type="predicted"/>
<organism evidence="1 2">
    <name type="scientific">Aliivibrio salmonicida (strain LFI1238)</name>
    <name type="common">Vibrio salmonicida (strain LFI1238)</name>
    <dbReference type="NCBI Taxonomy" id="316275"/>
    <lineage>
        <taxon>Bacteria</taxon>
        <taxon>Pseudomonadati</taxon>
        <taxon>Pseudomonadota</taxon>
        <taxon>Gammaproteobacteria</taxon>
        <taxon>Vibrionales</taxon>
        <taxon>Vibrionaceae</taxon>
        <taxon>Aliivibrio</taxon>
    </lineage>
</organism>
<geneLocation type="plasmid" evidence="1 2">
    <name>pVSAL320</name>
</geneLocation>
<reference evidence="1 2" key="1">
    <citation type="journal article" date="2008" name="BMC Genomics">
        <title>The genome sequence of the fish pathogen Aliivibrio salmonicida strain LFI1238 shows extensive evidence of gene decay.</title>
        <authorList>
            <person name="Hjerde E."/>
            <person name="Lorentzen M.S."/>
            <person name="Holden M.T."/>
            <person name="Seeger K."/>
            <person name="Paulsen S."/>
            <person name="Bason N."/>
            <person name="Churcher C."/>
            <person name="Harris D."/>
            <person name="Norbertczak H."/>
            <person name="Quail M.A."/>
            <person name="Sanders S."/>
            <person name="Thurston S."/>
            <person name="Parkhill J."/>
            <person name="Willassen N.P."/>
            <person name="Thomson N.R."/>
        </authorList>
    </citation>
    <scope>NUCLEOTIDE SEQUENCE [LARGE SCALE GENOMIC DNA]</scope>
    <source>
        <strain evidence="1 2">LFI1238</strain>
    </source>
</reference>
<evidence type="ECO:0000313" key="2">
    <source>
        <dbReference type="Proteomes" id="UP000001730"/>
    </source>
</evidence>
<accession>B6ET58</accession>
<protein>
    <submittedName>
        <fullName evidence="1">Uncharacterized protein</fullName>
    </submittedName>
</protein>
<evidence type="ECO:0000313" key="1">
    <source>
        <dbReference type="EMBL" id="CAQ81946.1"/>
    </source>
</evidence>
<dbReference type="KEGG" id="vsa:VSAL_p320_15"/>
<dbReference type="AlphaFoldDB" id="B6ET58"/>
<gene>
    <name evidence="1" type="ordered locus">VSAL_p320_15</name>
</gene>
<keyword evidence="2" id="KW-1185">Reference proteome</keyword>
<keyword evidence="1" id="KW-0614">Plasmid</keyword>
<dbReference type="HOGENOM" id="CLU_3003835_0_0_6"/>
<name>B6ET58_ALISL</name>